<proteinExistence type="predicted"/>
<dbReference type="HOGENOM" id="CLU_746922_0_0_1"/>
<gene>
    <name evidence="2" type="ORF">GSPATT00036149001</name>
</gene>
<evidence type="ECO:0000313" key="2">
    <source>
        <dbReference type="EMBL" id="CAK67018.1"/>
    </source>
</evidence>
<dbReference type="EMBL" id="CT868049">
    <property type="protein sequence ID" value="CAK67018.1"/>
    <property type="molecule type" value="Genomic_DNA"/>
</dbReference>
<keyword evidence="3" id="KW-1185">Reference proteome</keyword>
<accession>A0C8A1</accession>
<protein>
    <submittedName>
        <fullName evidence="2">Uncharacterized protein</fullName>
    </submittedName>
</protein>
<dbReference type="OrthoDB" id="300277at2759"/>
<dbReference type="OMA" id="PRINIKS"/>
<dbReference type="KEGG" id="ptm:GSPATT00036149001"/>
<dbReference type="Proteomes" id="UP000000600">
    <property type="component" value="Unassembled WGS sequence"/>
</dbReference>
<evidence type="ECO:0000256" key="1">
    <source>
        <dbReference type="SAM" id="MobiDB-lite"/>
    </source>
</evidence>
<name>A0C8A1_PARTE</name>
<dbReference type="AlphaFoldDB" id="A0C8A1"/>
<feature type="region of interest" description="Disordered" evidence="1">
    <location>
        <begin position="127"/>
        <end position="153"/>
    </location>
</feature>
<dbReference type="InParanoid" id="A0C8A1"/>
<dbReference type="RefSeq" id="XP_001434415.1">
    <property type="nucleotide sequence ID" value="XM_001434378.1"/>
</dbReference>
<feature type="region of interest" description="Disordered" evidence="1">
    <location>
        <begin position="252"/>
        <end position="280"/>
    </location>
</feature>
<dbReference type="GeneID" id="5020200"/>
<sequence>MSNNFLSKIDLQQSLAYKYSQQDTYFYTKSLNEYIENARLPHVINFHYETNCNEQSEYLRRTYDIHEIATKLTLLTEYYKYHNEIPRCFLLKLADIMSKQIQELNYYSYHDKKRRIEYFRIKRMIEKENKSNPNQPKKKIVGEEPDDTATQKSGRQYSNFLTDITEVSRTIDKIQTKLNSIKLNVGDLQLMPSNREQDQLDKFLKYLDEKKQKKKMHIIQTPNSVSLKLPIALSQRTIKQVLSRKMITQQSTQISQQTINTNKSTNKSTKQQSLYQQPSQFQSSPRINIKSLPKQIGSFTQRTVKENALSKLLSPLQIQIFNTNSQHSNKCKTSISISKQFKITDSVKSSIRLHQHTKSDFKFFKKL</sequence>
<evidence type="ECO:0000313" key="3">
    <source>
        <dbReference type="Proteomes" id="UP000000600"/>
    </source>
</evidence>
<organism evidence="2 3">
    <name type="scientific">Paramecium tetraurelia</name>
    <dbReference type="NCBI Taxonomy" id="5888"/>
    <lineage>
        <taxon>Eukaryota</taxon>
        <taxon>Sar</taxon>
        <taxon>Alveolata</taxon>
        <taxon>Ciliophora</taxon>
        <taxon>Intramacronucleata</taxon>
        <taxon>Oligohymenophorea</taxon>
        <taxon>Peniculida</taxon>
        <taxon>Parameciidae</taxon>
        <taxon>Paramecium</taxon>
    </lineage>
</organism>
<reference evidence="2 3" key="1">
    <citation type="journal article" date="2006" name="Nature">
        <title>Global trends of whole-genome duplications revealed by the ciliate Paramecium tetraurelia.</title>
        <authorList>
            <consortium name="Genoscope"/>
            <person name="Aury J.-M."/>
            <person name="Jaillon O."/>
            <person name="Duret L."/>
            <person name="Noel B."/>
            <person name="Jubin C."/>
            <person name="Porcel B.M."/>
            <person name="Segurens B."/>
            <person name="Daubin V."/>
            <person name="Anthouard V."/>
            <person name="Aiach N."/>
            <person name="Arnaiz O."/>
            <person name="Billaut A."/>
            <person name="Beisson J."/>
            <person name="Blanc I."/>
            <person name="Bouhouche K."/>
            <person name="Camara F."/>
            <person name="Duharcourt S."/>
            <person name="Guigo R."/>
            <person name="Gogendeau D."/>
            <person name="Katinka M."/>
            <person name="Keller A.-M."/>
            <person name="Kissmehl R."/>
            <person name="Klotz C."/>
            <person name="Koll F."/>
            <person name="Le Moue A."/>
            <person name="Lepere C."/>
            <person name="Malinsky S."/>
            <person name="Nowacki M."/>
            <person name="Nowak J.K."/>
            <person name="Plattner H."/>
            <person name="Poulain J."/>
            <person name="Ruiz F."/>
            <person name="Serrano V."/>
            <person name="Zagulski M."/>
            <person name="Dessen P."/>
            <person name="Betermier M."/>
            <person name="Weissenbach J."/>
            <person name="Scarpelli C."/>
            <person name="Schachter V."/>
            <person name="Sperling L."/>
            <person name="Meyer E."/>
            <person name="Cohen J."/>
            <person name="Wincker P."/>
        </authorList>
    </citation>
    <scope>NUCLEOTIDE SEQUENCE [LARGE SCALE GENOMIC DNA]</scope>
    <source>
        <strain evidence="2 3">Stock d4-2</strain>
    </source>
</reference>